<dbReference type="GO" id="GO:0005524">
    <property type="term" value="F:ATP binding"/>
    <property type="evidence" value="ECO:0007669"/>
    <property type="project" value="InterPro"/>
</dbReference>
<dbReference type="GO" id="GO:0015421">
    <property type="term" value="F:ABC-type oligopeptide transporter activity"/>
    <property type="evidence" value="ECO:0007669"/>
    <property type="project" value="TreeGrafter"/>
</dbReference>
<dbReference type="Proteomes" id="UP000654395">
    <property type="component" value="Unassembled WGS sequence"/>
</dbReference>
<keyword evidence="3" id="KW-1185">Reference proteome</keyword>
<dbReference type="EMBL" id="WBNH01009966">
    <property type="protein sequence ID" value="NXX84165.1"/>
    <property type="molecule type" value="Genomic_DNA"/>
</dbReference>
<dbReference type="OrthoDB" id="6500128at2759"/>
<dbReference type="InterPro" id="IPR027417">
    <property type="entry name" value="P-loop_NTPase"/>
</dbReference>
<accession>A0A852L6Y2</accession>
<feature type="domain" description="ABC transporter" evidence="1">
    <location>
        <begin position="2"/>
        <end position="91"/>
    </location>
</feature>
<organism evidence="2 3">
    <name type="scientific">Urocolius indicus</name>
    <name type="common">Red-faced mousebird</name>
    <name type="synonym">Colius indicus</name>
    <dbReference type="NCBI Taxonomy" id="458196"/>
    <lineage>
        <taxon>Eukaryota</taxon>
        <taxon>Metazoa</taxon>
        <taxon>Chordata</taxon>
        <taxon>Craniata</taxon>
        <taxon>Vertebrata</taxon>
        <taxon>Euteleostomi</taxon>
        <taxon>Archelosauria</taxon>
        <taxon>Archosauria</taxon>
        <taxon>Dinosauria</taxon>
        <taxon>Saurischia</taxon>
        <taxon>Theropoda</taxon>
        <taxon>Coelurosauria</taxon>
        <taxon>Aves</taxon>
        <taxon>Neognathae</taxon>
        <taxon>Neoaves</taxon>
        <taxon>Telluraves</taxon>
        <taxon>Coraciimorphae</taxon>
        <taxon>Coliiformes</taxon>
        <taxon>Coliidae</taxon>
        <taxon>Urocolius</taxon>
    </lineage>
</organism>
<protein>
    <submittedName>
        <fullName evidence="2">TAP1 protein</fullName>
    </submittedName>
</protein>
<dbReference type="Gene3D" id="3.40.50.300">
    <property type="entry name" value="P-loop containing nucleotide triphosphate hydrolases"/>
    <property type="match status" value="1"/>
</dbReference>
<feature type="non-terminal residue" evidence="2">
    <location>
        <position position="101"/>
    </location>
</feature>
<dbReference type="PANTHER" id="PTHR43394:SF13">
    <property type="entry name" value="ANTIGEN PEPTIDE TRANSPORTER 1"/>
    <property type="match status" value="1"/>
</dbReference>
<feature type="non-terminal residue" evidence="2">
    <location>
        <position position="1"/>
    </location>
</feature>
<dbReference type="PANTHER" id="PTHR43394">
    <property type="entry name" value="ATP-DEPENDENT PERMEASE MDL1, MITOCHONDRIAL"/>
    <property type="match status" value="1"/>
</dbReference>
<comment type="caution">
    <text evidence="2">The sequence shown here is derived from an EMBL/GenBank/DDBJ whole genome shotgun (WGS) entry which is preliminary data.</text>
</comment>
<evidence type="ECO:0000313" key="2">
    <source>
        <dbReference type="EMBL" id="NXX84165.1"/>
    </source>
</evidence>
<dbReference type="GO" id="GO:0016887">
    <property type="term" value="F:ATP hydrolysis activity"/>
    <property type="evidence" value="ECO:0007669"/>
    <property type="project" value="InterPro"/>
</dbReference>
<gene>
    <name evidence="2" type="primary">Tap1</name>
    <name evidence="2" type="ORF">UROIND_R14591</name>
</gene>
<name>A0A852L6Y2_UROIN</name>
<dbReference type="Pfam" id="PF00005">
    <property type="entry name" value="ABC_tran"/>
    <property type="match status" value="1"/>
</dbReference>
<evidence type="ECO:0000259" key="1">
    <source>
        <dbReference type="Pfam" id="PF00005"/>
    </source>
</evidence>
<sequence>QVTSVPQQPRLLSRSLHSNIAYGPRPWGRAQVMAAARRAGAHGFIASLPHAYDTEVGELGGQLSGGQRQAVAIARALLRDPQILVLDEPTSALDAKSREQV</sequence>
<reference evidence="2" key="1">
    <citation type="submission" date="2020-02" db="EMBL/GenBank/DDBJ databases">
        <title>Bird 10,000 Genomes (B10K) Project - Family phase.</title>
        <authorList>
            <person name="Zhang G."/>
        </authorList>
    </citation>
    <scope>NUCLEOTIDE SEQUENCE</scope>
    <source>
        <strain evidence="2">B10K-DU-030-59</strain>
    </source>
</reference>
<dbReference type="InterPro" id="IPR039421">
    <property type="entry name" value="Type_1_exporter"/>
</dbReference>
<dbReference type="SUPFAM" id="SSF52540">
    <property type="entry name" value="P-loop containing nucleoside triphosphate hydrolases"/>
    <property type="match status" value="1"/>
</dbReference>
<proteinExistence type="predicted"/>
<dbReference type="AlphaFoldDB" id="A0A852L6Y2"/>
<evidence type="ECO:0000313" key="3">
    <source>
        <dbReference type="Proteomes" id="UP000654395"/>
    </source>
</evidence>
<dbReference type="InterPro" id="IPR003439">
    <property type="entry name" value="ABC_transporter-like_ATP-bd"/>
</dbReference>